<evidence type="ECO:0000313" key="8">
    <source>
        <dbReference type="Proteomes" id="UP000038009"/>
    </source>
</evidence>
<evidence type="ECO:0000259" key="6">
    <source>
        <dbReference type="Pfam" id="PF01902"/>
    </source>
</evidence>
<dbReference type="Gene3D" id="3.90.1490.10">
    <property type="entry name" value="putative n-type atp pyrophosphatase, domain 2"/>
    <property type="match status" value="1"/>
</dbReference>
<dbReference type="Pfam" id="PF01902">
    <property type="entry name" value="Diphthami_syn_2"/>
    <property type="match status" value="1"/>
</dbReference>
<dbReference type="EC" id="6.3.1.14" evidence="1"/>
<comment type="catalytic activity">
    <reaction evidence="5">
        <text>diphthine-[translation elongation factor 2] + NH4(+) + ATP = diphthamide-[translation elongation factor 2] + AMP + diphosphate + H(+)</text>
        <dbReference type="Rhea" id="RHEA:19753"/>
        <dbReference type="Rhea" id="RHEA-COMP:10172"/>
        <dbReference type="Rhea" id="RHEA-COMP:10174"/>
        <dbReference type="ChEBI" id="CHEBI:15378"/>
        <dbReference type="ChEBI" id="CHEBI:16692"/>
        <dbReference type="ChEBI" id="CHEBI:28938"/>
        <dbReference type="ChEBI" id="CHEBI:30616"/>
        <dbReference type="ChEBI" id="CHEBI:33019"/>
        <dbReference type="ChEBI" id="CHEBI:82696"/>
        <dbReference type="ChEBI" id="CHEBI:456215"/>
        <dbReference type="EC" id="6.3.1.14"/>
    </reaction>
</comment>
<dbReference type="OrthoDB" id="686384at2759"/>
<dbReference type="PANTHER" id="PTHR12196:SF2">
    <property type="entry name" value="DIPHTHINE--AMMONIA LIGASE"/>
    <property type="match status" value="1"/>
</dbReference>
<dbReference type="PANTHER" id="PTHR12196">
    <property type="entry name" value="DOMAIN OF UNKNOWN FUNCTION 71 DUF71 -CONTAINING PROTEIN"/>
    <property type="match status" value="1"/>
</dbReference>
<evidence type="ECO:0000256" key="2">
    <source>
        <dbReference type="ARBA" id="ARBA00018426"/>
    </source>
</evidence>
<gene>
    <name evidence="7" type="ORF">ABL78_1603</name>
</gene>
<evidence type="ECO:0000256" key="4">
    <source>
        <dbReference type="ARBA" id="ARBA00031552"/>
    </source>
</evidence>
<feature type="domain" description="Diphthamide synthase" evidence="6">
    <location>
        <begin position="1"/>
        <end position="239"/>
    </location>
</feature>
<dbReference type="EMBL" id="LJSK01000027">
    <property type="protein sequence ID" value="KPI89270.1"/>
    <property type="molecule type" value="Genomic_DNA"/>
</dbReference>
<organism evidence="7 8">
    <name type="scientific">Leptomonas seymouri</name>
    <dbReference type="NCBI Taxonomy" id="5684"/>
    <lineage>
        <taxon>Eukaryota</taxon>
        <taxon>Discoba</taxon>
        <taxon>Euglenozoa</taxon>
        <taxon>Kinetoplastea</taxon>
        <taxon>Metakinetoplastina</taxon>
        <taxon>Trypanosomatida</taxon>
        <taxon>Trypanosomatidae</taxon>
        <taxon>Leishmaniinae</taxon>
        <taxon>Leptomonas</taxon>
    </lineage>
</organism>
<dbReference type="Gene3D" id="3.30.1330.40">
    <property type="entry name" value="RutC-like"/>
    <property type="match status" value="1"/>
</dbReference>
<dbReference type="CDD" id="cd01994">
    <property type="entry name" value="AANH_PF0828-like"/>
    <property type="match status" value="1"/>
</dbReference>
<dbReference type="InterPro" id="IPR035959">
    <property type="entry name" value="RutC-like_sf"/>
</dbReference>
<comment type="caution">
    <text evidence="7">The sequence shown here is derived from an EMBL/GenBank/DDBJ whole genome shotgun (WGS) entry which is preliminary data.</text>
</comment>
<reference evidence="7 8" key="1">
    <citation type="journal article" date="2015" name="PLoS Pathog.">
        <title>Leptomonas seymouri: Adaptations to the Dixenous Life Cycle Analyzed by Genome Sequencing, Transcriptome Profiling and Co-infection with Leishmania donovani.</title>
        <authorList>
            <person name="Kraeva N."/>
            <person name="Butenko A."/>
            <person name="Hlavacova J."/>
            <person name="Kostygov A."/>
            <person name="Myskova J."/>
            <person name="Grybchuk D."/>
            <person name="Lestinova T."/>
            <person name="Votypka J."/>
            <person name="Volf P."/>
            <person name="Opperdoes F."/>
            <person name="Flegontov P."/>
            <person name="Lukes J."/>
            <person name="Yurchenko V."/>
        </authorList>
    </citation>
    <scope>NUCLEOTIDE SEQUENCE [LARGE SCALE GENOMIC DNA]</scope>
    <source>
        <strain evidence="7 8">ATCC 30220</strain>
    </source>
</reference>
<evidence type="ECO:0000256" key="5">
    <source>
        <dbReference type="ARBA" id="ARBA00048108"/>
    </source>
</evidence>
<sequence length="611" mass="65772">MKTIALVSGGKDSILAVLMAYRYGHEPAVIVNIVPALPGDLETAESETALGHDIDSYMYQTVGFEAVDSIAACMNVPLRRACVKRGHAKDQSLLYSEQPPEDDEVESLFRLLRTVKEEFPEVQGLTSGAILSNYQRNRVEFICDRLGIESLAYLWMRQPGEILDMANRLSVHAILIKTASIGLVPRKLIGKTLEEARATLETMAELYQSHLAGEGGEYETTVLNCPLFLHEQLVVTSLAVVMQDDNDISPCGHGVLTVRREAKPVQQQAVEKQLLRGLREGRIDFPSDVMPLLLALSTSAHEPRSGSDSGELDALLEAASWASVGSFALSSDTLRPGVESQTFHGTVAVTSSGGEVAAVRSVVEACFTAAQAWAVTENLCPFYYHCALASPSWEAASRAAYSATVSHVCPPGLLVTVRKSGDNAHVSDSSSNQVVVEVLAAPSASIQKNVLHSQSRSCWALGDPGPYAQGRRVVLPSGDALVFISATAGRVPATRNVATARDLPESVEQRLAALLVQEEAAAVDAAAEVLFALANCQRYLSLYRRTLQDVTRATVIITKCVPPSILPLLWRWCVGESAAPFEQVCRVAAVSGLSAGETVRIMVECSESVEE</sequence>
<evidence type="ECO:0000256" key="1">
    <source>
        <dbReference type="ARBA" id="ARBA00012089"/>
    </source>
</evidence>
<dbReference type="AlphaFoldDB" id="A0A0N1PEV4"/>
<proteinExistence type="predicted"/>
<dbReference type="FunFam" id="3.40.50.620:FF:000373">
    <property type="entry name" value="ATP-binding region containing protein, putative"/>
    <property type="match status" value="1"/>
</dbReference>
<dbReference type="InterPro" id="IPR030662">
    <property type="entry name" value="DPH6/MJ0570"/>
</dbReference>
<protein>
    <recommendedName>
        <fullName evidence="2">Diphthine--ammonia ligase</fullName>
        <ecNumber evidence="1">6.3.1.14</ecNumber>
    </recommendedName>
    <alternativeName>
        <fullName evidence="3">Diphthamide synthase</fullName>
    </alternativeName>
    <alternativeName>
        <fullName evidence="4">Diphthamide synthetase</fullName>
    </alternativeName>
</protein>
<dbReference type="NCBIfam" id="TIGR00290">
    <property type="entry name" value="MJ0570_dom"/>
    <property type="match status" value="1"/>
</dbReference>
<dbReference type="InterPro" id="IPR002761">
    <property type="entry name" value="Diphthami_syn_dom"/>
</dbReference>
<dbReference type="OMA" id="GHDIDSY"/>
<dbReference type="GO" id="GO:0017178">
    <property type="term" value="F:diphthine-ammonia ligase activity"/>
    <property type="evidence" value="ECO:0007669"/>
    <property type="project" value="UniProtKB-EC"/>
</dbReference>
<dbReference type="VEuPathDB" id="TriTrypDB:Lsey_0027_0210"/>
<evidence type="ECO:0000313" key="7">
    <source>
        <dbReference type="EMBL" id="KPI89270.1"/>
    </source>
</evidence>
<dbReference type="InterPro" id="IPR014729">
    <property type="entry name" value="Rossmann-like_a/b/a_fold"/>
</dbReference>
<evidence type="ECO:0000256" key="3">
    <source>
        <dbReference type="ARBA" id="ARBA00029814"/>
    </source>
</evidence>
<dbReference type="Proteomes" id="UP000038009">
    <property type="component" value="Unassembled WGS sequence"/>
</dbReference>
<name>A0A0N1PEV4_LEPSE</name>
<keyword evidence="8" id="KW-1185">Reference proteome</keyword>
<dbReference type="Gene3D" id="3.40.50.620">
    <property type="entry name" value="HUPs"/>
    <property type="match status" value="1"/>
</dbReference>
<dbReference type="SUPFAM" id="SSF52402">
    <property type="entry name" value="Adenine nucleotide alpha hydrolases-like"/>
    <property type="match status" value="1"/>
</dbReference>
<dbReference type="GO" id="GO:0017183">
    <property type="term" value="P:protein histidyl modification to diphthamide"/>
    <property type="evidence" value="ECO:0007669"/>
    <property type="project" value="TreeGrafter"/>
</dbReference>
<dbReference type="SUPFAM" id="SSF55298">
    <property type="entry name" value="YjgF-like"/>
    <property type="match status" value="1"/>
</dbReference>
<accession>A0A0N1PEV4</accession>